<keyword evidence="2" id="KW-1185">Reference proteome</keyword>
<proteinExistence type="predicted"/>
<dbReference type="AlphaFoldDB" id="A0A9X5EAL3"/>
<dbReference type="RefSeq" id="WP_039713601.1">
    <property type="nucleotide sequence ID" value="NZ_JTJC03000017.1"/>
</dbReference>
<dbReference type="OrthoDB" id="9778494at2"/>
<sequence length="573" mass="64033">MFFVSKRLTLFIWALLITLGLAVTQSSPLKLAVAKESSRDRAPSNPHAMHLAQATTSQPTVTLFDNLGNLHHPISTNSKLAQRYFDQGLTLAYGFNHAEAARSFQEAAKLDPACAICYWGVALVLGPNINAPMEPEAVSEAWRSLQQALKLSKHASDKEKAYIQALAKRYPSQPVEDRKSFDLAYANAMREVAQRYPDDPDAATLFAESLMDTTPWDYWEDDGTLKPAGKEIIATLESVLKQYPNHPGANHLYIHAVEKERPDLGVASADRLMQLVPNSGHLVHMASHIYIRVGRYHDAVLSNQRGIAADNAYAARNQVEGIYPLAYMPHNHHFLWFAALMTGQSKVATEAALRTAKVDAKLMRQPDLAGALQHFYTIPMYTYIRFGQWDRILSTAAPARDLKYPSGVWHYARGRAFAAKGQMKPAMRELKKLQAIAAIPALQDVKIWGFNSTASILNLASQVLAGEIAAQQKNYQQAIAHLKKAVKLEDALVYTEPADWSQPARQSLGGILLKARRFAQAEQAYRDDLNIYPENGWSLYGLMQSLKAQNKQEEAQVVQKQFEQAWQYADSYQ</sequence>
<dbReference type="EMBL" id="JTJC03000017">
    <property type="protein sequence ID" value="NHC38302.1"/>
    <property type="molecule type" value="Genomic_DNA"/>
</dbReference>
<protein>
    <submittedName>
        <fullName evidence="1">Tetratricopeptide repeat protein</fullName>
    </submittedName>
</protein>
<reference evidence="1 2" key="1">
    <citation type="journal article" date="2015" name="Genome Announc.">
        <title>Draft Genome Sequence of the Terrestrial Cyanobacterium Scytonema millei VB511283, Isolated from Eastern India.</title>
        <authorList>
            <person name="Sen D."/>
            <person name="Chandrababunaidu M.M."/>
            <person name="Singh D."/>
            <person name="Sanghi N."/>
            <person name="Ghorai A."/>
            <person name="Mishra G.P."/>
            <person name="Madduluri M."/>
            <person name="Adhikary S.P."/>
            <person name="Tripathy S."/>
        </authorList>
    </citation>
    <scope>NUCLEOTIDE SEQUENCE [LARGE SCALE GENOMIC DNA]</scope>
    <source>
        <strain evidence="1 2">VB511283</strain>
    </source>
</reference>
<evidence type="ECO:0000313" key="1">
    <source>
        <dbReference type="EMBL" id="NHC38302.1"/>
    </source>
</evidence>
<dbReference type="SUPFAM" id="SSF48452">
    <property type="entry name" value="TPR-like"/>
    <property type="match status" value="2"/>
</dbReference>
<accession>A0A9X5EAL3</accession>
<dbReference type="InterPro" id="IPR011990">
    <property type="entry name" value="TPR-like_helical_dom_sf"/>
</dbReference>
<dbReference type="InterPro" id="IPR019734">
    <property type="entry name" value="TPR_rpt"/>
</dbReference>
<dbReference type="SMART" id="SM00028">
    <property type="entry name" value="TPR"/>
    <property type="match status" value="3"/>
</dbReference>
<name>A0A9X5EAL3_9CYAN</name>
<organism evidence="1 2">
    <name type="scientific">Scytonema millei VB511283</name>
    <dbReference type="NCBI Taxonomy" id="1245923"/>
    <lineage>
        <taxon>Bacteria</taxon>
        <taxon>Bacillati</taxon>
        <taxon>Cyanobacteriota</taxon>
        <taxon>Cyanophyceae</taxon>
        <taxon>Nostocales</taxon>
        <taxon>Scytonemataceae</taxon>
        <taxon>Scytonema</taxon>
    </lineage>
</organism>
<gene>
    <name evidence="1" type="ORF">QH73_0027385</name>
</gene>
<dbReference type="Gene3D" id="1.25.40.10">
    <property type="entry name" value="Tetratricopeptide repeat domain"/>
    <property type="match status" value="2"/>
</dbReference>
<dbReference type="PANTHER" id="PTHR45588">
    <property type="entry name" value="TPR DOMAIN-CONTAINING PROTEIN"/>
    <property type="match status" value="1"/>
</dbReference>
<evidence type="ECO:0000313" key="2">
    <source>
        <dbReference type="Proteomes" id="UP000031532"/>
    </source>
</evidence>
<dbReference type="Proteomes" id="UP000031532">
    <property type="component" value="Unassembled WGS sequence"/>
</dbReference>
<dbReference type="Pfam" id="PF13181">
    <property type="entry name" value="TPR_8"/>
    <property type="match status" value="1"/>
</dbReference>
<dbReference type="PANTHER" id="PTHR45588:SF1">
    <property type="entry name" value="WW DOMAIN-CONTAINING PROTEIN"/>
    <property type="match status" value="1"/>
</dbReference>
<comment type="caution">
    <text evidence="1">The sequence shown here is derived from an EMBL/GenBank/DDBJ whole genome shotgun (WGS) entry which is preliminary data.</text>
</comment>